<keyword evidence="5 7" id="KW-0326">Glycosidase</keyword>
<comment type="similarity">
    <text evidence="1 7">Belongs to the glycosyl hydrolase 5 (cellulase A) family.</text>
</comment>
<organism evidence="9 10">
    <name type="scientific">Parapedobacter pyrenivorans</name>
    <dbReference type="NCBI Taxonomy" id="1305674"/>
    <lineage>
        <taxon>Bacteria</taxon>
        <taxon>Pseudomonadati</taxon>
        <taxon>Bacteroidota</taxon>
        <taxon>Sphingobacteriia</taxon>
        <taxon>Sphingobacteriales</taxon>
        <taxon>Sphingobacteriaceae</taxon>
        <taxon>Parapedobacter</taxon>
    </lineage>
</organism>
<feature type="domain" description="Glycoside hydrolase family 5" evidence="8">
    <location>
        <begin position="30"/>
        <end position="319"/>
    </location>
</feature>
<dbReference type="Pfam" id="PF00150">
    <property type="entry name" value="Cellulase"/>
    <property type="match status" value="1"/>
</dbReference>
<dbReference type="SUPFAM" id="SSF51445">
    <property type="entry name" value="(Trans)glycosidases"/>
    <property type="match status" value="1"/>
</dbReference>
<evidence type="ECO:0000256" key="4">
    <source>
        <dbReference type="ARBA" id="ARBA00023277"/>
    </source>
</evidence>
<keyword evidence="2 7" id="KW-0378">Hydrolase</keyword>
<dbReference type="InterPro" id="IPR001547">
    <property type="entry name" value="Glyco_hydro_5"/>
</dbReference>
<keyword evidence="3" id="KW-0136">Cellulose degradation</keyword>
<dbReference type="GO" id="GO:0005576">
    <property type="term" value="C:extracellular region"/>
    <property type="evidence" value="ECO:0007669"/>
    <property type="project" value="TreeGrafter"/>
</dbReference>
<protein>
    <submittedName>
        <fullName evidence="9">Endoglucanase</fullName>
    </submittedName>
</protein>
<evidence type="ECO:0000313" key="9">
    <source>
        <dbReference type="EMBL" id="GGH00371.1"/>
    </source>
</evidence>
<evidence type="ECO:0000256" key="6">
    <source>
        <dbReference type="ARBA" id="ARBA00023326"/>
    </source>
</evidence>
<evidence type="ECO:0000313" key="10">
    <source>
        <dbReference type="Proteomes" id="UP000660862"/>
    </source>
</evidence>
<dbReference type="InterPro" id="IPR017853">
    <property type="entry name" value="GH"/>
</dbReference>
<evidence type="ECO:0000256" key="5">
    <source>
        <dbReference type="ARBA" id="ARBA00023295"/>
    </source>
</evidence>
<dbReference type="PANTHER" id="PTHR31297">
    <property type="entry name" value="GLUCAN ENDO-1,6-BETA-GLUCOSIDASE B"/>
    <property type="match status" value="1"/>
</dbReference>
<evidence type="ECO:0000256" key="7">
    <source>
        <dbReference type="RuleBase" id="RU361153"/>
    </source>
</evidence>
<dbReference type="GO" id="GO:0008422">
    <property type="term" value="F:beta-glucosidase activity"/>
    <property type="evidence" value="ECO:0007669"/>
    <property type="project" value="TreeGrafter"/>
</dbReference>
<dbReference type="InterPro" id="IPR050386">
    <property type="entry name" value="Glycosyl_hydrolase_5"/>
</dbReference>
<dbReference type="GO" id="GO:0009986">
    <property type="term" value="C:cell surface"/>
    <property type="evidence" value="ECO:0007669"/>
    <property type="project" value="TreeGrafter"/>
</dbReference>
<evidence type="ECO:0000256" key="3">
    <source>
        <dbReference type="ARBA" id="ARBA00023001"/>
    </source>
</evidence>
<dbReference type="Gene3D" id="3.20.20.80">
    <property type="entry name" value="Glycosidases"/>
    <property type="match status" value="1"/>
</dbReference>
<dbReference type="Proteomes" id="UP000660862">
    <property type="component" value="Unassembled WGS sequence"/>
</dbReference>
<comment type="caution">
    <text evidence="9">The sequence shown here is derived from an EMBL/GenBank/DDBJ whole genome shotgun (WGS) entry which is preliminary data.</text>
</comment>
<keyword evidence="10" id="KW-1185">Reference proteome</keyword>
<evidence type="ECO:0000259" key="8">
    <source>
        <dbReference type="Pfam" id="PF00150"/>
    </source>
</evidence>
<dbReference type="EMBL" id="BMER01000005">
    <property type="protein sequence ID" value="GGH00371.1"/>
    <property type="molecule type" value="Genomic_DNA"/>
</dbReference>
<keyword evidence="6" id="KW-0624">Polysaccharide degradation</keyword>
<dbReference type="GO" id="GO:0030245">
    <property type="term" value="P:cellulose catabolic process"/>
    <property type="evidence" value="ECO:0007669"/>
    <property type="project" value="UniProtKB-KW"/>
</dbReference>
<reference evidence="9" key="2">
    <citation type="submission" date="2020-09" db="EMBL/GenBank/DDBJ databases">
        <authorList>
            <person name="Sun Q."/>
            <person name="Zhou Y."/>
        </authorList>
    </citation>
    <scope>NUCLEOTIDE SEQUENCE</scope>
    <source>
        <strain evidence="9">CGMCC 1.12195</strain>
    </source>
</reference>
<gene>
    <name evidence="9" type="ORF">GCM10007415_40410</name>
</gene>
<accession>A0A917MEH7</accession>
<evidence type="ECO:0000256" key="1">
    <source>
        <dbReference type="ARBA" id="ARBA00005641"/>
    </source>
</evidence>
<keyword evidence="4" id="KW-0119">Carbohydrate metabolism</keyword>
<name>A0A917MEH7_9SPHI</name>
<evidence type="ECO:0000256" key="2">
    <source>
        <dbReference type="ARBA" id="ARBA00022801"/>
    </source>
</evidence>
<dbReference type="AlphaFoldDB" id="A0A917MEH7"/>
<dbReference type="PANTHER" id="PTHR31297:SF41">
    <property type="entry name" value="ENDOGLUCANASE, PUTATIVE (AFU_ORTHOLOGUE AFUA_5G01830)-RELATED"/>
    <property type="match status" value="1"/>
</dbReference>
<sequence>MLAAAPTNALPRWKGFNVLDFFNPDPKHRRQHTTQEHFRWMADWGFDFVRVPMAYPYYVRFDRSRPIMPHEVYQIDEQQVQHVVDLVEHANRCGLHVCLNLHRAPGFCINAGFEEPYNLWKDPEAMEAFVFHWAYWSKLFRAKTRDQISFDLLNEPCLREDMNDQFSQRSAVPKERYRSLIVKGCETIRASDPGHLVIADGNNIGNEVIDNILDLDVGQSCRGYAPGLVSHYKAPWVFEHPEHLPEVTWPSVENGQVHDKAWLREQFAPWIALVEQGGGVHCGECGAWKETPHHVALAWMDDMFSVLTEHDIGFSLWEFDGTFGILNSERKDVAYEDWYGQKLDRKMLDLLTKFV</sequence>
<proteinExistence type="inferred from homology"/>
<reference evidence="9" key="1">
    <citation type="journal article" date="2014" name="Int. J. Syst. Evol. Microbiol.">
        <title>Complete genome sequence of Corynebacterium casei LMG S-19264T (=DSM 44701T), isolated from a smear-ripened cheese.</title>
        <authorList>
            <consortium name="US DOE Joint Genome Institute (JGI-PGF)"/>
            <person name="Walter F."/>
            <person name="Albersmeier A."/>
            <person name="Kalinowski J."/>
            <person name="Ruckert C."/>
        </authorList>
    </citation>
    <scope>NUCLEOTIDE SEQUENCE</scope>
    <source>
        <strain evidence="9">CGMCC 1.12195</strain>
    </source>
</reference>